<evidence type="ECO:0000313" key="1">
    <source>
        <dbReference type="EMBL" id="AIG75307.1"/>
    </source>
</evidence>
<proteinExistence type="predicted"/>
<sequence length="149" mass="15263">MRVVLCVVGAMLALTGCAPSTGDIAGFEKRLAALPGVGGALVEVQHPGLPTNTNVAIWLFVESVDVESVATTTRKVAGVARADDGVRGQQVNLSVVKGKRADFPNRQDVVGKTVPVMHLVAAALGLPEANGNMLVLSPAEIAKLADAEG</sequence>
<dbReference type="PROSITE" id="PS51257">
    <property type="entry name" value="PROKAR_LIPOPROTEIN"/>
    <property type="match status" value="1"/>
</dbReference>
<dbReference type="AlphaFoldDB" id="A0A075UMF6"/>
<protein>
    <submittedName>
        <fullName evidence="1">Uncharacterized protein</fullName>
    </submittedName>
</protein>
<reference evidence="1 2" key="1">
    <citation type="journal article" date="2014" name="J. Biotechnol.">
        <title>Complete genome sequence of the actinobacterium Amycolatopsis japonica MG417-CF17(T) (=DSM 44213T) producing (S,S)-N,N'-ethylenediaminedisuccinic acid.</title>
        <authorList>
            <person name="Stegmann E."/>
            <person name="Albersmeier A."/>
            <person name="Spohn M."/>
            <person name="Gert H."/>
            <person name="Weber T."/>
            <person name="Wohlleben W."/>
            <person name="Kalinowski J."/>
            <person name="Ruckert C."/>
        </authorList>
    </citation>
    <scope>NUCLEOTIDE SEQUENCE [LARGE SCALE GENOMIC DNA]</scope>
    <source>
        <strain evidence="2">MG417-CF17 (DSM 44213)</strain>
    </source>
</reference>
<dbReference type="EMBL" id="CP008953">
    <property type="protein sequence ID" value="AIG75307.1"/>
    <property type="molecule type" value="Genomic_DNA"/>
</dbReference>
<gene>
    <name evidence="1" type="ORF">AJAP_12125</name>
</gene>
<accession>A0A075UMF6</accession>
<dbReference type="HOGENOM" id="CLU_1745839_0_0_11"/>
<dbReference type="eggNOG" id="ENOG5031YV1">
    <property type="taxonomic scope" value="Bacteria"/>
</dbReference>
<name>A0A075UMF6_9PSEU</name>
<organism evidence="1 2">
    <name type="scientific">Amycolatopsis japonica</name>
    <dbReference type="NCBI Taxonomy" id="208439"/>
    <lineage>
        <taxon>Bacteria</taxon>
        <taxon>Bacillati</taxon>
        <taxon>Actinomycetota</taxon>
        <taxon>Actinomycetes</taxon>
        <taxon>Pseudonocardiales</taxon>
        <taxon>Pseudonocardiaceae</taxon>
        <taxon>Amycolatopsis</taxon>
        <taxon>Amycolatopsis japonica group</taxon>
    </lineage>
</organism>
<dbReference type="KEGG" id="aja:AJAP_12125"/>
<evidence type="ECO:0000313" key="2">
    <source>
        <dbReference type="Proteomes" id="UP000028492"/>
    </source>
</evidence>
<dbReference type="Proteomes" id="UP000028492">
    <property type="component" value="Chromosome"/>
</dbReference>
<keyword evidence="2" id="KW-1185">Reference proteome</keyword>